<evidence type="ECO:0000313" key="6">
    <source>
        <dbReference type="EMBL" id="APJ03104.1"/>
    </source>
</evidence>
<comment type="subunit">
    <text evidence="4">Homodimer. Within each dimer, one monomer is responsible for RNA recognition and catalysis, while the other monomer binds to the replacement base PreQ1.</text>
</comment>
<feature type="binding site" evidence="4">
    <location>
        <begin position="140"/>
        <end position="144"/>
    </location>
    <ligand>
        <name>substrate</name>
    </ligand>
</feature>
<reference evidence="6 7" key="1">
    <citation type="submission" date="2016-10" db="EMBL/GenBank/DDBJ databases">
        <title>Silvanigrella aquatica sp. nov., isolated from a freshwater lake located in the Black Forest, Germany, description of Silvanigrellaceae fam. nov., Silvanigrellales ord. nov., reclassification of the order Bdellovibrionales in the class Oligoflexia, reclassification of the families Bacteriovoracaceae and Halobacteriovoraceae in the new order Bacteriovoracales ord. nov., and reclassification of the family Pseudobacteriovoracaceae in the order Oligoflexiales.</title>
        <authorList>
            <person name="Hahn M.W."/>
            <person name="Schmidt J."/>
            <person name="Koll U."/>
            <person name="Rohde M."/>
            <person name="Verbag S."/>
            <person name="Pitt A."/>
            <person name="Nakai R."/>
            <person name="Naganuma T."/>
            <person name="Lang E."/>
        </authorList>
    </citation>
    <scope>NUCLEOTIDE SEQUENCE [LARGE SCALE GENOMIC DNA]</scope>
    <source>
        <strain evidence="6 7">MWH-Nonnen-W8red</strain>
    </source>
</reference>
<dbReference type="InterPro" id="IPR004803">
    <property type="entry name" value="TGT"/>
</dbReference>
<feature type="domain" description="tRNA-guanine(15) transglycosylase-like" evidence="5">
    <location>
        <begin position="63"/>
        <end position="419"/>
    </location>
</feature>
<dbReference type="SUPFAM" id="SSF51713">
    <property type="entry name" value="tRNA-guanine transglycosylase"/>
    <property type="match status" value="1"/>
</dbReference>
<evidence type="ECO:0000259" key="5">
    <source>
        <dbReference type="Pfam" id="PF01702"/>
    </source>
</evidence>
<keyword evidence="4" id="KW-0671">Queuosine biosynthesis</keyword>
<dbReference type="InterPro" id="IPR050076">
    <property type="entry name" value="ArchSynthase1/Queuine_TRR"/>
</dbReference>
<comment type="catalytic activity">
    <reaction evidence="4">
        <text>7-aminomethyl-7-carbaguanine + guanosine(34) in tRNA = 7-aminomethyl-7-carbaguanosine(34) in tRNA + guanine</text>
        <dbReference type="Rhea" id="RHEA:24104"/>
        <dbReference type="Rhea" id="RHEA-COMP:10341"/>
        <dbReference type="Rhea" id="RHEA-COMP:10342"/>
        <dbReference type="ChEBI" id="CHEBI:16235"/>
        <dbReference type="ChEBI" id="CHEBI:58703"/>
        <dbReference type="ChEBI" id="CHEBI:74269"/>
        <dbReference type="ChEBI" id="CHEBI:82833"/>
        <dbReference type="EC" id="2.4.2.29"/>
    </reaction>
</comment>
<comment type="pathway">
    <text evidence="4">tRNA modification; tRNA-queuosine biosynthesis.</text>
</comment>
<feature type="binding site" evidence="4">
    <location>
        <position position="361"/>
    </location>
    <ligand>
        <name>Zn(2+)</name>
        <dbReference type="ChEBI" id="CHEBI:29105"/>
    </ligand>
</feature>
<feature type="binding site" evidence="4">
    <location>
        <position position="194"/>
    </location>
    <ligand>
        <name>substrate</name>
    </ligand>
</feature>
<evidence type="ECO:0000256" key="3">
    <source>
        <dbReference type="ARBA" id="ARBA00022694"/>
    </source>
</evidence>
<dbReference type="UniPathway" id="UPA00392"/>
<feature type="region of interest" description="RNA binding" evidence="4">
    <location>
        <begin position="294"/>
        <end position="300"/>
    </location>
</feature>
<dbReference type="EC" id="2.4.2.29" evidence="4"/>
<keyword evidence="4" id="KW-0862">Zinc</keyword>
<organism evidence="6 7">
    <name type="scientific">Silvanigrella aquatica</name>
    <dbReference type="NCBI Taxonomy" id="1915309"/>
    <lineage>
        <taxon>Bacteria</taxon>
        <taxon>Pseudomonadati</taxon>
        <taxon>Bdellovibrionota</taxon>
        <taxon>Oligoflexia</taxon>
        <taxon>Silvanigrellales</taxon>
        <taxon>Silvanigrellaceae</taxon>
        <taxon>Silvanigrella</taxon>
    </lineage>
</organism>
<dbReference type="Pfam" id="PF01702">
    <property type="entry name" value="TGT"/>
    <property type="match status" value="1"/>
</dbReference>
<dbReference type="Proteomes" id="UP000184731">
    <property type="component" value="Chromosome"/>
</dbReference>
<evidence type="ECO:0000313" key="7">
    <source>
        <dbReference type="Proteomes" id="UP000184731"/>
    </source>
</evidence>
<dbReference type="STRING" id="1915309.AXG55_03950"/>
<name>A0A1L4CYS4_9BACT</name>
<dbReference type="InterPro" id="IPR036511">
    <property type="entry name" value="TGT-like_sf"/>
</dbReference>
<evidence type="ECO:0000256" key="4">
    <source>
        <dbReference type="HAMAP-Rule" id="MF_00168"/>
    </source>
</evidence>
<gene>
    <name evidence="4" type="primary">tgt</name>
    <name evidence="6" type="ORF">AXG55_03950</name>
</gene>
<keyword evidence="4" id="KW-0479">Metal-binding</keyword>
<dbReference type="NCBIfam" id="TIGR00449">
    <property type="entry name" value="tgt_general"/>
    <property type="match status" value="1"/>
</dbReference>
<dbReference type="EMBL" id="CP017834">
    <property type="protein sequence ID" value="APJ03104.1"/>
    <property type="molecule type" value="Genomic_DNA"/>
</dbReference>
<accession>A0A1L4CYS4</accession>
<dbReference type="InterPro" id="IPR002616">
    <property type="entry name" value="tRNA_ribo_trans-like"/>
</dbReference>
<keyword evidence="1 4" id="KW-0328">Glycosyltransferase</keyword>
<dbReference type="NCBIfam" id="TIGR00430">
    <property type="entry name" value="Q_tRNA_tgt"/>
    <property type="match status" value="1"/>
</dbReference>
<dbReference type="GO" id="GO:0046872">
    <property type="term" value="F:metal ion binding"/>
    <property type="evidence" value="ECO:0007669"/>
    <property type="project" value="UniProtKB-KW"/>
</dbReference>
<sequence>MLSNRNLIEFTKIKSLQLPLDFHKGKYDTENLKAHDLENEFSLLIEKGIARENEKSLLEQVGPRITKLKFGNVELETPIFMPVGTVGSVKSLSPEDVYSIGYRVILGNTYHLNLRPGMELMRDFGGLHEFMRWPGAILTDSGGFQVMSLAKIRKITEEGATFANHINGAKITLTPENVVEIQEDIDSDIQMVLDECTPYPATHAEALASMERSMRWAKRARQARKKLNRAQFGIVQGGMYGDLRVKSIKQLIENDFEGYAIGGLSVGESKREMRRLLSATIPWMPENKPRYLMGVGAPDDLIDAILLGIDMFDCVMPTRNARNGSVFVRSSAAPTGKIQIKNSAHKSSREPLDSQCLCYTCKNYSRAYLRHLFVAEELLVFRLMSIHNLQFLYDLTHEMREAIRSGELFHSLPDIRRKYAPGSV</sequence>
<dbReference type="Gene3D" id="3.20.20.105">
    <property type="entry name" value="Queuine tRNA-ribosyltransferase-like"/>
    <property type="match status" value="1"/>
</dbReference>
<comment type="cofactor">
    <cofactor evidence="4">
        <name>Zn(2+)</name>
        <dbReference type="ChEBI" id="CHEBI:29105"/>
    </cofactor>
    <text evidence="4">Binds 1 zinc ion per subunit.</text>
</comment>
<feature type="binding site" evidence="4">
    <location>
        <position position="263"/>
    </location>
    <ligand>
        <name>substrate</name>
    </ligand>
</feature>
<dbReference type="PANTHER" id="PTHR46499:SF1">
    <property type="entry name" value="QUEUINE TRNA-RIBOSYLTRANSFERASE"/>
    <property type="match status" value="1"/>
</dbReference>
<dbReference type="KEGG" id="saqi:AXG55_03950"/>
<keyword evidence="3 4" id="KW-0819">tRNA processing</keyword>
<feature type="active site" description="Nucleophile" evidence="4">
    <location>
        <position position="313"/>
    </location>
</feature>
<feature type="binding site" evidence="4">
    <location>
        <position position="358"/>
    </location>
    <ligand>
        <name>Zn(2+)</name>
        <dbReference type="ChEBI" id="CHEBI:29105"/>
    </ligand>
</feature>
<dbReference type="GO" id="GO:0008479">
    <property type="term" value="F:tRNA-guanosine(34) queuine transglycosylase activity"/>
    <property type="evidence" value="ECO:0007669"/>
    <property type="project" value="UniProtKB-UniRule"/>
</dbReference>
<dbReference type="PANTHER" id="PTHR46499">
    <property type="entry name" value="QUEUINE TRNA-RIBOSYLTRANSFERASE"/>
    <property type="match status" value="1"/>
</dbReference>
<dbReference type="OrthoDB" id="5288802at2"/>
<dbReference type="GO" id="GO:0008616">
    <property type="term" value="P:tRNA queuosine(34) biosynthetic process"/>
    <property type="evidence" value="ECO:0007669"/>
    <property type="project" value="UniProtKB-UniRule"/>
</dbReference>
<dbReference type="RefSeq" id="WP_148696824.1">
    <property type="nucleotide sequence ID" value="NZ_CP017834.1"/>
</dbReference>
<proteinExistence type="inferred from homology"/>
<comment type="similarity">
    <text evidence="4">Belongs to the queuine tRNA-ribosyltransferase family.</text>
</comment>
<dbReference type="GO" id="GO:0005737">
    <property type="term" value="C:cytoplasm"/>
    <property type="evidence" value="ECO:0007669"/>
    <property type="project" value="TreeGrafter"/>
</dbReference>
<feature type="active site" description="Proton acceptor" evidence="4">
    <location>
        <position position="140"/>
    </location>
</feature>
<feature type="binding site" evidence="4">
    <location>
        <position position="356"/>
    </location>
    <ligand>
        <name>Zn(2+)</name>
        <dbReference type="ChEBI" id="CHEBI:29105"/>
    </ligand>
</feature>
<dbReference type="HAMAP" id="MF_00168">
    <property type="entry name" value="Q_tRNA_Tgt"/>
    <property type="match status" value="1"/>
</dbReference>
<evidence type="ECO:0000256" key="1">
    <source>
        <dbReference type="ARBA" id="ARBA00022676"/>
    </source>
</evidence>
<evidence type="ECO:0000256" key="2">
    <source>
        <dbReference type="ARBA" id="ARBA00022679"/>
    </source>
</evidence>
<feature type="binding site" evidence="4">
    <location>
        <position position="387"/>
    </location>
    <ligand>
        <name>Zn(2+)</name>
        <dbReference type="ChEBI" id="CHEBI:29105"/>
    </ligand>
</feature>
<feature type="binding site" evidence="4">
    <location>
        <position position="236"/>
    </location>
    <ligand>
        <name>substrate</name>
    </ligand>
</feature>
<feature type="region of interest" description="RNA binding; important for wobble base 34 recognition" evidence="4">
    <location>
        <begin position="318"/>
        <end position="322"/>
    </location>
</feature>
<dbReference type="AlphaFoldDB" id="A0A1L4CYS4"/>
<comment type="function">
    <text evidence="4">Catalyzes the base-exchange of a guanine (G) residue with the queuine precursor 7-aminomethyl-7-deazaguanine (PreQ1) at position 34 (anticodon wobble position) in tRNAs with GU(N) anticodons (tRNA-Asp, -Asn, -His and -Tyr). Catalysis occurs through a double-displacement mechanism. The nucleophile active site attacks the C1' of nucleotide 34 to detach the guanine base from the RNA, forming a covalent enzyme-RNA intermediate. The proton acceptor active site deprotonates the incoming PreQ1, allowing a nucleophilic attack on the C1' of the ribose to form the product. After dissociation, two additional enzymatic reactions on the tRNA convert PreQ1 to queuine (Q), resulting in the hypermodified nucleoside queuosine (7-(((4,5-cis-dihydroxy-2-cyclopenten-1-yl)amino)methyl)-7-deazaguanosine).</text>
</comment>
<keyword evidence="7" id="KW-1185">Reference proteome</keyword>
<protein>
    <recommendedName>
        <fullName evidence="4">Queuine tRNA-ribosyltransferase</fullName>
        <ecNumber evidence="4">2.4.2.29</ecNumber>
    </recommendedName>
    <alternativeName>
        <fullName evidence="4">Guanine insertion enzyme</fullName>
    </alternativeName>
    <alternativeName>
        <fullName evidence="4">tRNA-guanine transglycosylase</fullName>
    </alternativeName>
</protein>
<keyword evidence="2 4" id="KW-0808">Transferase</keyword>